<feature type="region of interest" description="Disordered" evidence="4">
    <location>
        <begin position="119"/>
        <end position="144"/>
    </location>
</feature>
<dbReference type="GO" id="GO:0004518">
    <property type="term" value="F:nuclease activity"/>
    <property type="evidence" value="ECO:0007669"/>
    <property type="project" value="UniProtKB-KW"/>
</dbReference>
<evidence type="ECO:0000256" key="2">
    <source>
        <dbReference type="ARBA" id="ARBA00022722"/>
    </source>
</evidence>
<dbReference type="Pfam" id="PF08774">
    <property type="entry name" value="VRR_NUC"/>
    <property type="match status" value="1"/>
</dbReference>
<reference evidence="6" key="1">
    <citation type="submission" date="2020-04" db="EMBL/GenBank/DDBJ databases">
        <authorList>
            <person name="Chiriac C."/>
            <person name="Salcher M."/>
            <person name="Ghai R."/>
            <person name="Kavagutti S V."/>
        </authorList>
    </citation>
    <scope>NUCLEOTIDE SEQUENCE</scope>
</reference>
<accession>A0A6J5NML3</accession>
<keyword evidence="2" id="KW-0540">Nuclease</keyword>
<proteinExistence type="predicted"/>
<evidence type="ECO:0000256" key="4">
    <source>
        <dbReference type="SAM" id="MobiDB-lite"/>
    </source>
</evidence>
<organism evidence="6">
    <name type="scientific">uncultured Caudovirales phage</name>
    <dbReference type="NCBI Taxonomy" id="2100421"/>
    <lineage>
        <taxon>Viruses</taxon>
        <taxon>Duplodnaviria</taxon>
        <taxon>Heunggongvirae</taxon>
        <taxon>Uroviricota</taxon>
        <taxon>Caudoviricetes</taxon>
        <taxon>Peduoviridae</taxon>
        <taxon>Maltschvirus</taxon>
        <taxon>Maltschvirus maltsch</taxon>
    </lineage>
</organism>
<dbReference type="InterPro" id="IPR011856">
    <property type="entry name" value="tRNA_endonuc-like_dom_sf"/>
</dbReference>
<keyword evidence="3" id="KW-0378">Hydrolase</keyword>
<feature type="domain" description="VRR-NUC" evidence="5">
    <location>
        <begin position="11"/>
        <end position="73"/>
    </location>
</feature>
<dbReference type="InterPro" id="IPR011335">
    <property type="entry name" value="Restrct_endonuc-II-like"/>
</dbReference>
<dbReference type="GO" id="GO:0016788">
    <property type="term" value="F:hydrolase activity, acting on ester bonds"/>
    <property type="evidence" value="ECO:0007669"/>
    <property type="project" value="InterPro"/>
</dbReference>
<dbReference type="SUPFAM" id="SSF52980">
    <property type="entry name" value="Restriction endonuclease-like"/>
    <property type="match status" value="1"/>
</dbReference>
<evidence type="ECO:0000313" key="6">
    <source>
        <dbReference type="EMBL" id="CAB4158385.1"/>
    </source>
</evidence>
<evidence type="ECO:0000256" key="3">
    <source>
        <dbReference type="ARBA" id="ARBA00022801"/>
    </source>
</evidence>
<dbReference type="GO" id="GO:0003676">
    <property type="term" value="F:nucleic acid binding"/>
    <property type="evidence" value="ECO:0007669"/>
    <property type="project" value="InterPro"/>
</dbReference>
<comment type="cofactor">
    <cofactor evidence="1">
        <name>Mg(2+)</name>
        <dbReference type="ChEBI" id="CHEBI:18420"/>
    </cofactor>
</comment>
<gene>
    <name evidence="6" type="ORF">UFOVP698_7</name>
</gene>
<name>A0A6J5NML3_9CAUD</name>
<dbReference type="EMBL" id="LR796678">
    <property type="protein sequence ID" value="CAB4158385.1"/>
    <property type="molecule type" value="Genomic_DNA"/>
</dbReference>
<evidence type="ECO:0000259" key="5">
    <source>
        <dbReference type="Pfam" id="PF08774"/>
    </source>
</evidence>
<protein>
    <submittedName>
        <fullName evidence="6">VRR-NUC domain containing protein</fullName>
    </submittedName>
</protein>
<evidence type="ECO:0000256" key="1">
    <source>
        <dbReference type="ARBA" id="ARBA00001946"/>
    </source>
</evidence>
<dbReference type="Gene3D" id="3.40.1350.10">
    <property type="match status" value="1"/>
</dbReference>
<dbReference type="InterPro" id="IPR014883">
    <property type="entry name" value="VRR_NUC"/>
</dbReference>
<sequence>MTNWYHRQQHRDANHKAIVAALTYHGAIVADMGNAGGGVPDLLCGFRGVLFLVEVKTATGALSAKQREFFDAWTEYPALVLRSPDDVFDVMEVLRNAYAMDEIDWAALVPRGRRRKRAVDAGAGAGRRAGRRGSVSRSGDDSDD</sequence>